<dbReference type="Proteomes" id="UP000538292">
    <property type="component" value="Unassembled WGS sequence"/>
</dbReference>
<accession>A0A7W2AR13</accession>
<evidence type="ECO:0000313" key="2">
    <source>
        <dbReference type="Proteomes" id="UP000538292"/>
    </source>
</evidence>
<comment type="caution">
    <text evidence="1">The sequence shown here is derived from an EMBL/GenBank/DDBJ whole genome shotgun (WGS) entry which is preliminary data.</text>
</comment>
<dbReference type="AlphaFoldDB" id="A0A7W2AR13"/>
<dbReference type="RefSeq" id="WP_181740095.1">
    <property type="nucleotide sequence ID" value="NZ_JACEOL010000030.1"/>
</dbReference>
<gene>
    <name evidence="1" type="ORF">H2C83_09325</name>
</gene>
<sequence length="107" mass="12459">MKGVDRNRFRYVLATVAPFNIASMKDKFRLGMEIGALKKKYDKKWRYIFIQDLSGLTGSQSCRSEIFIKMDDIPKQQHLLESGYRGKALEKIDGEWYVRFCDADPEG</sequence>
<name>A0A7W2AR13_9BACL</name>
<protein>
    <submittedName>
        <fullName evidence="1">Uncharacterized protein</fullName>
    </submittedName>
</protein>
<keyword evidence="2" id="KW-1185">Reference proteome</keyword>
<reference evidence="1 2" key="1">
    <citation type="submission" date="2020-07" db="EMBL/GenBank/DDBJ databases">
        <title>Thermoactinomyces phylogeny.</title>
        <authorList>
            <person name="Dunlap C."/>
        </authorList>
    </citation>
    <scope>NUCLEOTIDE SEQUENCE [LARGE SCALE GENOMIC DNA]</scope>
    <source>
        <strain evidence="1 2">AMNI-1</strain>
    </source>
</reference>
<proteinExistence type="predicted"/>
<dbReference type="EMBL" id="JACEOL010000030">
    <property type="protein sequence ID" value="MBA4602509.1"/>
    <property type="molecule type" value="Genomic_DNA"/>
</dbReference>
<evidence type="ECO:0000313" key="1">
    <source>
        <dbReference type="EMBL" id="MBA4602509.1"/>
    </source>
</evidence>
<organism evidence="1 2">
    <name type="scientific">Thermoactinomyces mirandus</name>
    <dbReference type="NCBI Taxonomy" id="2756294"/>
    <lineage>
        <taxon>Bacteria</taxon>
        <taxon>Bacillati</taxon>
        <taxon>Bacillota</taxon>
        <taxon>Bacilli</taxon>
        <taxon>Bacillales</taxon>
        <taxon>Thermoactinomycetaceae</taxon>
        <taxon>Thermoactinomyces</taxon>
    </lineage>
</organism>